<dbReference type="STRING" id="27342.A0A0H2S3L9"/>
<evidence type="ECO:0000313" key="3">
    <source>
        <dbReference type="Proteomes" id="UP000053477"/>
    </source>
</evidence>
<dbReference type="EMBL" id="KQ085890">
    <property type="protein sequence ID" value="KLO18890.1"/>
    <property type="molecule type" value="Genomic_DNA"/>
</dbReference>
<sequence length="1035" mass="117535">MSRGPPSKERPILINEQHLGHGGRRRWLHCLDKLFSPVKTAVNVFKRDTVAEKTSLGNDGLAPLAKRDGKLDDQLLLNALYETEYKSSFPFKSDGHGNEVDEDTENDESQGGYDSITDSCGTISTNEDVTKARSQLELALRALQGKDKAPEKPWSCVVCRLPALSPVRCIDCNARELLCLSCTVLRHGEGNDNNPFHRTEKYISKIFVGQRWHSKMLADLGLVVHLCSTNRLCPEVSWKVRPTRVVIVHWSGVHVVSFRHCASPSGAEFANEAFGLLLARGLLLVANFGSPTAFTVDFIRMVSGFLSRTALTMAQICDNLSTLMAPGSPPIHFDVHHMEYALNLYRDVHRIRNAIPRSLETNDVGFFLPGSWEIMCPCCSRSINKLVFSSKSSMERLADIVYLFINTNFVLLFTQGQYMSYMDISRLRYISSKSSCQHIEGQTCRALFVNCRHGFIPAGGGMIIEDEGVMRLDTVDARGVFERALSTLQANKLVVSTDTRAGDILRAVMHNFGFSSGASSGDKTHFESYLQNTGLVRVVSHADAEKVSSEYSIHLHRDMGWTSNLDWSIEGSNGGNQLPLHPHAADDAIHNHNWRKLLDVGSSIARRFAKANKRYTELKQEHVIFSQMIQHDTLVQWEQDVDNWNRNPQSHWDVYSVQAIRNTGDTMQSTLEWLYSDTERGTIDLSHIPEFEEINFVDFAALGIELQVKRCLINGLRRNAKKGLQMRDGTLETHELEYKHRAEVYERASTAYLHPSSFLRSSTPDSQRILEEIQDSDSMSRSQSPALSTTSTLAVKETLETLNYMETHLHMSCAADALISIQVFMGIRDRLLVHIVGTYGGGSRSNANLTLKNALARANENVRRHAECYQQSVNALRHLWPVGSWRIWFKEINIEQLLPEEFNSKGACLDISSITGPQPSTAWIWKYVDYGDRDVRKEIIDRIRWEWVHSLAKTERALEEMKLSYIEMTRTSRWLRSTTLHLQEVSLDQSESDEDSRKLAMVQRSFYKKLREDFEREWRDVLKGTSFKPSKYWAK</sequence>
<protein>
    <recommendedName>
        <fullName evidence="4">CxC2-like cysteine cluster KDZ transposase-associated domain-containing protein</fullName>
    </recommendedName>
</protein>
<accession>A0A0H2S3L9</accession>
<dbReference type="AlphaFoldDB" id="A0A0H2S3L9"/>
<feature type="region of interest" description="Disordered" evidence="1">
    <location>
        <begin position="92"/>
        <end position="113"/>
    </location>
</feature>
<proteinExistence type="predicted"/>
<keyword evidence="3" id="KW-1185">Reference proteome</keyword>
<evidence type="ECO:0008006" key="4">
    <source>
        <dbReference type="Google" id="ProtNLM"/>
    </source>
</evidence>
<evidence type="ECO:0000256" key="1">
    <source>
        <dbReference type="SAM" id="MobiDB-lite"/>
    </source>
</evidence>
<dbReference type="InParanoid" id="A0A0H2S3L9"/>
<gene>
    <name evidence="2" type="ORF">SCHPADRAFT_885785</name>
</gene>
<evidence type="ECO:0000313" key="2">
    <source>
        <dbReference type="EMBL" id="KLO18890.1"/>
    </source>
</evidence>
<organism evidence="2 3">
    <name type="scientific">Schizopora paradoxa</name>
    <dbReference type="NCBI Taxonomy" id="27342"/>
    <lineage>
        <taxon>Eukaryota</taxon>
        <taxon>Fungi</taxon>
        <taxon>Dikarya</taxon>
        <taxon>Basidiomycota</taxon>
        <taxon>Agaricomycotina</taxon>
        <taxon>Agaricomycetes</taxon>
        <taxon>Hymenochaetales</taxon>
        <taxon>Schizoporaceae</taxon>
        <taxon>Schizopora</taxon>
    </lineage>
</organism>
<dbReference type="Proteomes" id="UP000053477">
    <property type="component" value="Unassembled WGS sequence"/>
</dbReference>
<name>A0A0H2S3L9_9AGAM</name>
<reference evidence="2 3" key="1">
    <citation type="submission" date="2015-04" db="EMBL/GenBank/DDBJ databases">
        <title>Complete genome sequence of Schizopora paradoxa KUC8140, a cosmopolitan wood degrader in East Asia.</title>
        <authorList>
            <consortium name="DOE Joint Genome Institute"/>
            <person name="Min B."/>
            <person name="Park H."/>
            <person name="Jang Y."/>
            <person name="Kim J.-J."/>
            <person name="Kim K.H."/>
            <person name="Pangilinan J."/>
            <person name="Lipzen A."/>
            <person name="Riley R."/>
            <person name="Grigoriev I.V."/>
            <person name="Spatafora J.W."/>
            <person name="Choi I.-G."/>
        </authorList>
    </citation>
    <scope>NUCLEOTIDE SEQUENCE [LARGE SCALE GENOMIC DNA]</scope>
    <source>
        <strain evidence="2 3">KUC8140</strain>
    </source>
</reference>